<dbReference type="RefSeq" id="XP_073554180.1">
    <property type="nucleotide sequence ID" value="XM_073707312.1"/>
</dbReference>
<keyword evidence="3" id="KW-1185">Reference proteome</keyword>
<dbReference type="Proteomes" id="UP001642720">
    <property type="component" value="Unassembled WGS sequence"/>
</dbReference>
<keyword evidence="1" id="KW-1133">Transmembrane helix</keyword>
<gene>
    <name evidence="2" type="ORF">CCMA1212_010260</name>
</gene>
<name>A0ABY2GQK0_9HYPO</name>
<proteinExistence type="predicted"/>
<reference evidence="2 3" key="1">
    <citation type="submission" date="2018-01" db="EMBL/GenBank/DDBJ databases">
        <title>Genome characterization of the sugarcane-associated fungus Trichoderma ghanense CCMA-1212 and their application in lignocelulose bioconversion.</title>
        <authorList>
            <person name="Steindorff A.S."/>
            <person name="Mendes T.D."/>
            <person name="Vilela E.S.D."/>
            <person name="Rodrigues D.S."/>
            <person name="Formighieri E.F."/>
            <person name="Melo I.S."/>
            <person name="Favaro L.C.L."/>
        </authorList>
    </citation>
    <scope>NUCLEOTIDE SEQUENCE [LARGE SCALE GENOMIC DNA]</scope>
    <source>
        <strain evidence="2 3">CCMA-1212</strain>
    </source>
</reference>
<evidence type="ECO:0000313" key="3">
    <source>
        <dbReference type="Proteomes" id="UP001642720"/>
    </source>
</evidence>
<protein>
    <submittedName>
        <fullName evidence="2">Uncharacterized protein</fullName>
    </submittedName>
</protein>
<keyword evidence="1" id="KW-0472">Membrane</keyword>
<evidence type="ECO:0000313" key="2">
    <source>
        <dbReference type="EMBL" id="TFA97978.1"/>
    </source>
</evidence>
<feature type="transmembrane region" description="Helical" evidence="1">
    <location>
        <begin position="62"/>
        <end position="80"/>
    </location>
</feature>
<dbReference type="EMBL" id="PPTA01000024">
    <property type="protein sequence ID" value="TFA97978.1"/>
    <property type="molecule type" value="Genomic_DNA"/>
</dbReference>
<accession>A0ABY2GQK0</accession>
<comment type="caution">
    <text evidence="2">The sequence shown here is derived from an EMBL/GenBank/DDBJ whole genome shotgun (WGS) entry which is preliminary data.</text>
</comment>
<organism evidence="2 3">
    <name type="scientific">Trichoderma ghanense</name>
    <dbReference type="NCBI Taxonomy" id="65468"/>
    <lineage>
        <taxon>Eukaryota</taxon>
        <taxon>Fungi</taxon>
        <taxon>Dikarya</taxon>
        <taxon>Ascomycota</taxon>
        <taxon>Pezizomycotina</taxon>
        <taxon>Sordariomycetes</taxon>
        <taxon>Hypocreomycetidae</taxon>
        <taxon>Hypocreales</taxon>
        <taxon>Hypocreaceae</taxon>
        <taxon>Trichoderma</taxon>
    </lineage>
</organism>
<dbReference type="GeneID" id="300581762"/>
<keyword evidence="1" id="KW-0812">Transmembrane</keyword>
<sequence>MRDTEQRQSLHDDAAKTWLKLEADCGDAREEGRRKLAMHGKNGDDGGGEFDDGTEMTERRSVVWSWVLVLCALIPLTGGWQDVVDWAGKARI</sequence>
<evidence type="ECO:0000256" key="1">
    <source>
        <dbReference type="SAM" id="Phobius"/>
    </source>
</evidence>